<dbReference type="GO" id="GO:0016853">
    <property type="term" value="F:isomerase activity"/>
    <property type="evidence" value="ECO:0007669"/>
    <property type="project" value="UniProtKB-KW"/>
</dbReference>
<dbReference type="SUPFAM" id="SSF55718">
    <property type="entry name" value="SCP-like"/>
    <property type="match status" value="1"/>
</dbReference>
<dbReference type="InterPro" id="IPR057326">
    <property type="entry name" value="KR_dom"/>
</dbReference>
<comment type="catalytic activity">
    <reaction evidence="17">
        <text>a (3R)-3-hydroxyacyl-CoA + NAD(+) = a 3-oxoacyl-CoA + NADH + H(+)</text>
        <dbReference type="Rhea" id="RHEA:32711"/>
        <dbReference type="ChEBI" id="CHEBI:15378"/>
        <dbReference type="ChEBI" id="CHEBI:57319"/>
        <dbReference type="ChEBI" id="CHEBI:57540"/>
        <dbReference type="ChEBI" id="CHEBI:57945"/>
        <dbReference type="ChEBI" id="CHEBI:90726"/>
        <dbReference type="EC" id="1.1.1.n12"/>
    </reaction>
</comment>
<dbReference type="Gene3D" id="1.10.287.4290">
    <property type="match status" value="2"/>
</dbReference>
<evidence type="ECO:0000256" key="21">
    <source>
        <dbReference type="SAM" id="MobiDB-lite"/>
    </source>
</evidence>
<sequence>MRFDGRTVIVTGAGGGLGKAYALWYASRGANVVVNDLGIARTGEGGADHKAADVVVREIQAAGGKAVANYDSVENGEAIVATALQAFGAVHIIINNAGILRDVSFARMSDADWDLVHAVHVRGAYRVTHAAWPHMLKQGYGRVINTASAAGIYGNFGQANYASAKLALHGLTMALAREGERKNVLVNTIAPVAASRMTETVLPPEILANMKPDFIVPLVGYLTHESVKENGSIFECGAGWVSQLRRQRGEGAVFKADPSFTAATVATKFPEIMDYDRKPQYPASIMETDWVGLLETARGMAANPPAAAGITLQGKVALVTGAGAGLGRAHALTLAKMGAKVVVNDLGVSHTGQGTSSRAADAVVAEIKAMGGEAVANYDSVEHGDKLVATALQAFGGIHIVVNNAGILRDKSFARMSDADWDLVYNIHLRGTYKVLKAAWPHMLKQQYGRIINTTSAVGIYGNFGQANYAAAKAGIIALSNSLAQEGGRKNILVNTIAPNAGTRMTATIMPPDMVEALKPEYISPLVGFLASEKCPATGQLFEVGSGWMAPVRWQRTQGVGFPINRALTPEAIAARWSDVTNFGRATFPTNAQESFGAVQANFDNKASSPSPPSSSDPEPVRLAKSQKMDKHEYVYTHRESILYNLGIGAKREELPLVYENDEHFAVVPTFGVIPAFGLMMAGVRFDQFLPDFNPMMLLHGEQYLELKRPLPTSGKLSTEGRIIEMLDKGKAASVVIATKTYDEQGQLLCENQFTNFIRGAGGFGGSKGRDRGAATALNQPPSRPADKIVREKTTAEQAALYRLSGDWNPLHIDPSMSAAGGFEVPILHGLCSFGIAGKHVFQAFCHNDPARFKSIKVRFAKHVFPGETLETHMWKEGNKVVFIVKVVERDAVVISNAAVELHPSATATSGSDAPASASGNFASTTVFQGIRDGLDAASDRAGLVKKTGGLIAFEITNDAGQTLHYTVDMKNGAGAVYEGAPKNGAKPDLAISVSDANFGLLAAGKLSPQKAFMSRKIKVKGNLMLANKLDAIMKLAKPSARM</sequence>
<comment type="subunit">
    <text evidence="4">Monomer.</text>
</comment>
<keyword evidence="11" id="KW-0443">Lipid metabolism</keyword>
<dbReference type="Pfam" id="PF00106">
    <property type="entry name" value="adh_short"/>
    <property type="match status" value="2"/>
</dbReference>
<evidence type="ECO:0000256" key="12">
    <source>
        <dbReference type="ARBA" id="ARBA00023140"/>
    </source>
</evidence>
<dbReference type="InterPro" id="IPR002539">
    <property type="entry name" value="MaoC-like_dom"/>
</dbReference>
<reference evidence="24" key="1">
    <citation type="journal article" date="2018" name="Nat. Microbiol.">
        <title>Leveraging single-cell genomics to expand the fungal tree of life.</title>
        <authorList>
            <person name="Ahrendt S.R."/>
            <person name="Quandt C.A."/>
            <person name="Ciobanu D."/>
            <person name="Clum A."/>
            <person name="Salamov A."/>
            <person name="Andreopoulos B."/>
            <person name="Cheng J.F."/>
            <person name="Woyke T."/>
            <person name="Pelin A."/>
            <person name="Henrissat B."/>
            <person name="Reynolds N.K."/>
            <person name="Benny G.L."/>
            <person name="Smith M.E."/>
            <person name="James T.Y."/>
            <person name="Grigoriev I.V."/>
        </authorList>
    </citation>
    <scope>NUCLEOTIDE SEQUENCE [LARGE SCALE GENOMIC DNA]</scope>
    <source>
        <strain evidence="24">ATCC 52028</strain>
    </source>
</reference>
<keyword evidence="13" id="KW-0413">Isomerase</keyword>
<dbReference type="SMART" id="SM00822">
    <property type="entry name" value="PKS_KR"/>
    <property type="match status" value="1"/>
</dbReference>
<dbReference type="Gene3D" id="3.10.129.10">
    <property type="entry name" value="Hotdog Thioesterase"/>
    <property type="match status" value="1"/>
</dbReference>
<evidence type="ECO:0000259" key="22">
    <source>
        <dbReference type="SMART" id="SM00822"/>
    </source>
</evidence>
<dbReference type="Pfam" id="PF02036">
    <property type="entry name" value="SCP2"/>
    <property type="match status" value="1"/>
</dbReference>
<keyword evidence="15" id="KW-0511">Multifunctional enzyme</keyword>
<keyword evidence="24" id="KW-1185">Reference proteome</keyword>
<dbReference type="Pfam" id="PF01575">
    <property type="entry name" value="MaoC_dehydratas"/>
    <property type="match status" value="1"/>
</dbReference>
<dbReference type="InterPro" id="IPR036291">
    <property type="entry name" value="NAD(P)-bd_dom_sf"/>
</dbReference>
<evidence type="ECO:0000256" key="13">
    <source>
        <dbReference type="ARBA" id="ARBA00023235"/>
    </source>
</evidence>
<comment type="function">
    <text evidence="18">Second trifunctional enzyme acting on the beta-oxidation pathway for fatty acids, possessing hydratase-dehydrogenase-epimerase activities. Converts trans-2-enoyl-CoA via D-3-hydroxyacyl-CoA to 3-ketoacyl-CoA.</text>
</comment>
<keyword evidence="8" id="KW-0276">Fatty acid metabolism</keyword>
<evidence type="ECO:0000313" key="23">
    <source>
        <dbReference type="EMBL" id="RKP02725.1"/>
    </source>
</evidence>
<dbReference type="PANTHER" id="PTHR45024">
    <property type="entry name" value="DEHYDROGENASES, SHORT CHAIN"/>
    <property type="match status" value="1"/>
</dbReference>
<keyword evidence="12" id="KW-0576">Peroxisome</keyword>
<evidence type="ECO:0000256" key="5">
    <source>
        <dbReference type="ARBA" id="ARBA00012456"/>
    </source>
</evidence>
<dbReference type="FunFam" id="3.40.50.720:FF:000410">
    <property type="entry name" value="Peroxisomal multifunctional beta-oxidation protein"/>
    <property type="match status" value="1"/>
</dbReference>
<comment type="pathway">
    <text evidence="2">Lipid metabolism; fatty acid beta-oxidation.</text>
</comment>
<dbReference type="InterPro" id="IPR003033">
    <property type="entry name" value="SCP2_sterol-bd_dom"/>
</dbReference>
<evidence type="ECO:0000256" key="14">
    <source>
        <dbReference type="ARBA" id="ARBA00023239"/>
    </source>
</evidence>
<evidence type="ECO:0000256" key="16">
    <source>
        <dbReference type="ARBA" id="ARBA00029334"/>
    </source>
</evidence>
<dbReference type="InterPro" id="IPR002347">
    <property type="entry name" value="SDR_fam"/>
</dbReference>
<evidence type="ECO:0000256" key="4">
    <source>
        <dbReference type="ARBA" id="ARBA00011245"/>
    </source>
</evidence>
<dbReference type="GO" id="GO:0005777">
    <property type="term" value="C:peroxisome"/>
    <property type="evidence" value="ECO:0007669"/>
    <property type="project" value="UniProtKB-SubCell"/>
</dbReference>
<dbReference type="InterPro" id="IPR051687">
    <property type="entry name" value="Peroxisomal_Beta-Oxidation"/>
</dbReference>
<dbReference type="SUPFAM" id="SSF51735">
    <property type="entry name" value="NAD(P)-binding Rossmann-fold domains"/>
    <property type="match status" value="2"/>
</dbReference>
<keyword evidence="14" id="KW-0456">Lyase</keyword>
<dbReference type="AlphaFoldDB" id="A0A4P9XBH3"/>
<dbReference type="EMBL" id="ML014136">
    <property type="protein sequence ID" value="RKP02725.1"/>
    <property type="molecule type" value="Genomic_DNA"/>
</dbReference>
<evidence type="ECO:0000256" key="18">
    <source>
        <dbReference type="ARBA" id="ARBA00055743"/>
    </source>
</evidence>
<evidence type="ECO:0000256" key="3">
    <source>
        <dbReference type="ARBA" id="ARBA00006484"/>
    </source>
</evidence>
<dbReference type="OrthoDB" id="3592703at2759"/>
<protein>
    <recommendedName>
        <fullName evidence="19">Peroxisomal hydratase-dehydrogenase-epimerase</fullName>
        <ecNumber evidence="5">1.1.1.n12</ecNumber>
        <ecNumber evidence="6">4.2.1.119</ecNumber>
    </recommendedName>
    <alternativeName>
        <fullName evidence="20">Multifunctional beta-oxidation protein</fullName>
    </alternativeName>
</protein>
<dbReference type="GO" id="GO:0006635">
    <property type="term" value="P:fatty acid beta-oxidation"/>
    <property type="evidence" value="ECO:0007669"/>
    <property type="project" value="UniProtKB-UniPathway"/>
</dbReference>
<dbReference type="GO" id="GO:0018812">
    <property type="term" value="F:3-hydroxyacyl-CoA dehydratase activity"/>
    <property type="evidence" value="ECO:0007669"/>
    <property type="project" value="UniProtKB-EC"/>
</dbReference>
<evidence type="ECO:0000256" key="11">
    <source>
        <dbReference type="ARBA" id="ARBA00023098"/>
    </source>
</evidence>
<dbReference type="Proteomes" id="UP000274922">
    <property type="component" value="Unassembled WGS sequence"/>
</dbReference>
<dbReference type="CDD" id="cd03448">
    <property type="entry name" value="HDE_HSD"/>
    <property type="match status" value="1"/>
</dbReference>
<evidence type="ECO:0000256" key="15">
    <source>
        <dbReference type="ARBA" id="ARBA00023268"/>
    </source>
</evidence>
<dbReference type="PANTHER" id="PTHR45024:SF2">
    <property type="entry name" value="SCP2 DOMAIN-CONTAINING PROTEIN"/>
    <property type="match status" value="1"/>
</dbReference>
<comment type="similarity">
    <text evidence="3">Belongs to the short-chain dehydrogenases/reductases (SDR) family.</text>
</comment>
<name>A0A4P9XBH3_9FUNG</name>
<dbReference type="EC" id="4.2.1.119" evidence="6"/>
<feature type="region of interest" description="Disordered" evidence="21">
    <location>
        <begin position="603"/>
        <end position="624"/>
    </location>
</feature>
<accession>A0A4P9XBH3</accession>
<keyword evidence="10" id="KW-0560">Oxidoreductase</keyword>
<keyword evidence="7" id="KW-0677">Repeat</keyword>
<dbReference type="GO" id="GO:0016491">
    <property type="term" value="F:oxidoreductase activity"/>
    <property type="evidence" value="ECO:0007669"/>
    <property type="project" value="UniProtKB-KW"/>
</dbReference>
<organism evidence="23 24">
    <name type="scientific">Caulochytrium protostelioides</name>
    <dbReference type="NCBI Taxonomy" id="1555241"/>
    <lineage>
        <taxon>Eukaryota</taxon>
        <taxon>Fungi</taxon>
        <taxon>Fungi incertae sedis</taxon>
        <taxon>Chytridiomycota</taxon>
        <taxon>Chytridiomycota incertae sedis</taxon>
        <taxon>Chytridiomycetes</taxon>
        <taxon>Caulochytriales</taxon>
        <taxon>Caulochytriaceae</taxon>
        <taxon>Caulochytrium</taxon>
    </lineage>
</organism>
<dbReference type="Gene3D" id="3.30.1050.10">
    <property type="entry name" value="SCP2 sterol-binding domain"/>
    <property type="match status" value="1"/>
</dbReference>
<dbReference type="InterPro" id="IPR054357">
    <property type="entry name" value="MFE-2_N"/>
</dbReference>
<evidence type="ECO:0000256" key="17">
    <source>
        <dbReference type="ARBA" id="ARBA00052025"/>
    </source>
</evidence>
<evidence type="ECO:0000256" key="9">
    <source>
        <dbReference type="ARBA" id="ARBA00022857"/>
    </source>
</evidence>
<evidence type="ECO:0000256" key="1">
    <source>
        <dbReference type="ARBA" id="ARBA00004275"/>
    </source>
</evidence>
<evidence type="ECO:0000256" key="20">
    <source>
        <dbReference type="ARBA" id="ARBA00081853"/>
    </source>
</evidence>
<evidence type="ECO:0000256" key="10">
    <source>
        <dbReference type="ARBA" id="ARBA00023002"/>
    </source>
</evidence>
<dbReference type="SUPFAM" id="SSF54637">
    <property type="entry name" value="Thioesterase/thiol ester dehydrase-isomerase"/>
    <property type="match status" value="2"/>
</dbReference>
<dbReference type="STRING" id="1555241.A0A4P9XBH3"/>
<dbReference type="Pfam" id="PF22622">
    <property type="entry name" value="MFE-2_hydrat-2_N"/>
    <property type="match status" value="1"/>
</dbReference>
<evidence type="ECO:0000256" key="8">
    <source>
        <dbReference type="ARBA" id="ARBA00022832"/>
    </source>
</evidence>
<evidence type="ECO:0000256" key="7">
    <source>
        <dbReference type="ARBA" id="ARBA00022737"/>
    </source>
</evidence>
<dbReference type="PROSITE" id="PS00061">
    <property type="entry name" value="ADH_SHORT"/>
    <property type="match status" value="2"/>
</dbReference>
<dbReference type="PRINTS" id="PR00081">
    <property type="entry name" value="GDHRDH"/>
</dbReference>
<dbReference type="InterPro" id="IPR020904">
    <property type="entry name" value="Sc_DH/Rdtase_CS"/>
</dbReference>
<dbReference type="CDD" id="cd05353">
    <property type="entry name" value="hydroxyacyl-CoA-like_DH_SDR_c-like"/>
    <property type="match status" value="2"/>
</dbReference>
<dbReference type="InterPro" id="IPR029069">
    <property type="entry name" value="HotDog_dom_sf"/>
</dbReference>
<gene>
    <name evidence="23" type="ORF">CXG81DRAFT_10399</name>
</gene>
<comment type="catalytic activity">
    <reaction evidence="16">
        <text>a (3R)-3-hydroxyacyl-CoA = a (2E)-enoyl-CoA + H2O</text>
        <dbReference type="Rhea" id="RHEA:26526"/>
        <dbReference type="ChEBI" id="CHEBI:15377"/>
        <dbReference type="ChEBI" id="CHEBI:57319"/>
        <dbReference type="ChEBI" id="CHEBI:58856"/>
        <dbReference type="EC" id="4.2.1.119"/>
    </reaction>
</comment>
<dbReference type="UniPathway" id="UPA00659"/>
<evidence type="ECO:0000313" key="24">
    <source>
        <dbReference type="Proteomes" id="UP000274922"/>
    </source>
</evidence>
<dbReference type="FunFam" id="3.10.129.10:FF:000013">
    <property type="entry name" value="Peroxisomal multifunctional enzyme type 2"/>
    <property type="match status" value="1"/>
</dbReference>
<keyword evidence="9" id="KW-0521">NADP</keyword>
<proteinExistence type="inferred from homology"/>
<dbReference type="FunFam" id="3.40.50.720:FF:000185">
    <property type="entry name" value="peroxisomal multifunctional enzyme type 2"/>
    <property type="match status" value="1"/>
</dbReference>
<evidence type="ECO:0000256" key="2">
    <source>
        <dbReference type="ARBA" id="ARBA00005005"/>
    </source>
</evidence>
<comment type="subcellular location">
    <subcellularLocation>
        <location evidence="1">Peroxisome</location>
    </subcellularLocation>
</comment>
<dbReference type="InterPro" id="IPR036527">
    <property type="entry name" value="SCP2_sterol-bd_dom_sf"/>
</dbReference>
<evidence type="ECO:0000256" key="19">
    <source>
        <dbReference type="ARBA" id="ARBA00073871"/>
    </source>
</evidence>
<evidence type="ECO:0000256" key="6">
    <source>
        <dbReference type="ARBA" id="ARBA00013156"/>
    </source>
</evidence>
<dbReference type="PRINTS" id="PR00080">
    <property type="entry name" value="SDRFAMILY"/>
</dbReference>
<feature type="domain" description="Ketoreductase" evidence="22">
    <location>
        <begin position="6"/>
        <end position="200"/>
    </location>
</feature>
<dbReference type="Gene3D" id="3.40.50.720">
    <property type="entry name" value="NAD(P)-binding Rossmann-like Domain"/>
    <property type="match status" value="2"/>
</dbReference>
<dbReference type="EC" id="1.1.1.n12" evidence="5"/>